<keyword evidence="7" id="KW-0804">Transcription</keyword>
<dbReference type="RefSeq" id="XP_073974656.1">
    <property type="nucleotide sequence ID" value="XM_074118555.1"/>
</dbReference>
<dbReference type="InterPro" id="IPR001766">
    <property type="entry name" value="Fork_head_dom"/>
</dbReference>
<keyword evidence="1" id="KW-1017">Isopeptide bond</keyword>
<dbReference type="PROSITE" id="PS00657">
    <property type="entry name" value="FORK_HEAD_1"/>
    <property type="match status" value="1"/>
</dbReference>
<sequence length="363" mass="40259">MYSLSGPRMVSHLIDQSNIHSETSGSLKVKEEDNYIQSSEAQELGYDLKELSDGKQITVYPDELLAPLSTASASVSTTTFSPPKQQHNDADCSSSTPSASGTGSGNVGNSSAGARSTDKEKKPPFSYVALITMAIENSPSKRATLSEIYNYILSRFPYYENNKKGWQNSIRHNLSLNECFVKVAREGGGERKGNYWTVDPSHGDMFENGNYQRRRRMKRYKTTKMYHDNPYLHRTFLHPPYPYPASCGSWGMQSTAAQLPYASGQHMSTSSYSSYNSALQTQLQTPLQSVQTMAISGMNGYNQLAPSMADFCASSTGANATSFGTYTTTSCSRNATIEAASIRYPSYWSHSTTDIKEEQFRRR</sequence>
<evidence type="ECO:0000256" key="11">
    <source>
        <dbReference type="SAM" id="MobiDB-lite"/>
    </source>
</evidence>
<evidence type="ECO:0000256" key="6">
    <source>
        <dbReference type="ARBA" id="ARBA00023125"/>
    </source>
</evidence>
<dbReference type="CDD" id="cd20028">
    <property type="entry name" value="FH_FOXL2"/>
    <property type="match status" value="1"/>
</dbReference>
<feature type="region of interest" description="Disordered" evidence="11">
    <location>
        <begin position="75"/>
        <end position="120"/>
    </location>
</feature>
<keyword evidence="6 10" id="KW-0238">DNA-binding</keyword>
<dbReference type="Proteomes" id="UP000015103">
    <property type="component" value="Unassembled WGS sequence"/>
</dbReference>
<feature type="domain" description="Fork-head" evidence="12">
    <location>
        <begin position="122"/>
        <end position="216"/>
    </location>
</feature>
<dbReference type="SMART" id="SM00339">
    <property type="entry name" value="FH"/>
    <property type="match status" value="1"/>
</dbReference>
<feature type="compositionally biased region" description="Low complexity" evidence="11">
    <location>
        <begin position="93"/>
        <end position="114"/>
    </location>
</feature>
<evidence type="ECO:0000256" key="10">
    <source>
        <dbReference type="PROSITE-ProRule" id="PRU00089"/>
    </source>
</evidence>
<dbReference type="PROSITE" id="PS50039">
    <property type="entry name" value="FORK_HEAD_3"/>
    <property type="match status" value="1"/>
</dbReference>
<evidence type="ECO:0000256" key="3">
    <source>
        <dbReference type="ARBA" id="ARBA00022782"/>
    </source>
</evidence>
<dbReference type="Gene3D" id="1.10.10.10">
    <property type="entry name" value="Winged helix-like DNA-binding domain superfamily/Winged helix DNA-binding domain"/>
    <property type="match status" value="1"/>
</dbReference>
<proteinExistence type="predicted"/>
<dbReference type="EMBL" id="ACPB03001030">
    <property type="status" value="NOT_ANNOTATED_CDS"/>
    <property type="molecule type" value="Genomic_DNA"/>
</dbReference>
<dbReference type="InterPro" id="IPR030456">
    <property type="entry name" value="TF_fork_head_CS_2"/>
</dbReference>
<dbReference type="PANTHER" id="PTHR11829">
    <property type="entry name" value="FORKHEAD BOX PROTEIN"/>
    <property type="match status" value="1"/>
</dbReference>
<dbReference type="InterPro" id="IPR036388">
    <property type="entry name" value="WH-like_DNA-bd_sf"/>
</dbReference>
<evidence type="ECO:0000313" key="13">
    <source>
        <dbReference type="EnsemblMetazoa" id="RPRC003400.P74"/>
    </source>
</evidence>
<dbReference type="PROSITE" id="PS00658">
    <property type="entry name" value="FORK_HEAD_2"/>
    <property type="match status" value="1"/>
</dbReference>
<dbReference type="Pfam" id="PF00250">
    <property type="entry name" value="Forkhead"/>
    <property type="match status" value="1"/>
</dbReference>
<dbReference type="InterPro" id="IPR047515">
    <property type="entry name" value="FH_FOXL2"/>
</dbReference>
<dbReference type="InterPro" id="IPR050211">
    <property type="entry name" value="FOX_domain-containing"/>
</dbReference>
<dbReference type="PANTHER" id="PTHR11829:SF411">
    <property type="entry name" value="FORKHEAD BOX PROTEIN L2"/>
    <property type="match status" value="1"/>
</dbReference>
<keyword evidence="2" id="KW-0597">Phosphoprotein</keyword>
<evidence type="ECO:0000256" key="9">
    <source>
        <dbReference type="ARBA" id="ARBA00034872"/>
    </source>
</evidence>
<keyword evidence="14" id="KW-1185">Reference proteome</keyword>
<evidence type="ECO:0000256" key="1">
    <source>
        <dbReference type="ARBA" id="ARBA00022499"/>
    </source>
</evidence>
<evidence type="ECO:0000256" key="2">
    <source>
        <dbReference type="ARBA" id="ARBA00022553"/>
    </source>
</evidence>
<dbReference type="InterPro" id="IPR018122">
    <property type="entry name" value="TF_fork_head_CS_1"/>
</dbReference>
<keyword evidence="5" id="KW-0805">Transcription regulation</keyword>
<dbReference type="GeneID" id="141449290"/>
<organism evidence="13 14">
    <name type="scientific">Rhodnius prolixus</name>
    <name type="common">Triatomid bug</name>
    <dbReference type="NCBI Taxonomy" id="13249"/>
    <lineage>
        <taxon>Eukaryota</taxon>
        <taxon>Metazoa</taxon>
        <taxon>Ecdysozoa</taxon>
        <taxon>Arthropoda</taxon>
        <taxon>Hexapoda</taxon>
        <taxon>Insecta</taxon>
        <taxon>Pterygota</taxon>
        <taxon>Neoptera</taxon>
        <taxon>Paraneoptera</taxon>
        <taxon>Hemiptera</taxon>
        <taxon>Heteroptera</taxon>
        <taxon>Panheteroptera</taxon>
        <taxon>Cimicomorpha</taxon>
        <taxon>Reduviidae</taxon>
        <taxon>Triatominae</taxon>
        <taxon>Rhodnius</taxon>
    </lineage>
</organism>
<protein>
    <recommendedName>
        <fullName evidence="9">Forkhead box protein L2</fullName>
    </recommendedName>
</protein>
<name>A0ABL0DL25_RHOPR</name>
<dbReference type="InterPro" id="IPR036390">
    <property type="entry name" value="WH_DNA-bd_sf"/>
</dbReference>
<keyword evidence="3" id="KW-0221">Differentiation</keyword>
<evidence type="ECO:0000256" key="8">
    <source>
        <dbReference type="ARBA" id="ARBA00023242"/>
    </source>
</evidence>
<accession>A0ABL0DL25</accession>
<reference evidence="13" key="1">
    <citation type="submission" date="2025-05" db="UniProtKB">
        <authorList>
            <consortium name="EnsemblMetazoa"/>
        </authorList>
    </citation>
    <scope>IDENTIFICATION</scope>
</reference>
<feature type="DNA-binding region" description="Fork-head" evidence="10">
    <location>
        <begin position="122"/>
        <end position="216"/>
    </location>
</feature>
<dbReference type="PRINTS" id="PR00053">
    <property type="entry name" value="FORKHEAD"/>
</dbReference>
<dbReference type="SUPFAM" id="SSF46785">
    <property type="entry name" value="Winged helix' DNA-binding domain"/>
    <property type="match status" value="1"/>
</dbReference>
<evidence type="ECO:0000313" key="14">
    <source>
        <dbReference type="Proteomes" id="UP000015103"/>
    </source>
</evidence>
<dbReference type="EnsemblMetazoa" id="RPRC003400.R74">
    <property type="protein sequence ID" value="RPRC003400.P74"/>
    <property type="gene ID" value="RPRC003400"/>
</dbReference>
<evidence type="ECO:0000259" key="12">
    <source>
        <dbReference type="PROSITE" id="PS50039"/>
    </source>
</evidence>
<evidence type="ECO:0000256" key="5">
    <source>
        <dbReference type="ARBA" id="ARBA00023015"/>
    </source>
</evidence>
<evidence type="ECO:0000256" key="7">
    <source>
        <dbReference type="ARBA" id="ARBA00023163"/>
    </source>
</evidence>
<keyword evidence="8 10" id="KW-0539">Nucleus</keyword>
<evidence type="ECO:0000256" key="4">
    <source>
        <dbReference type="ARBA" id="ARBA00022843"/>
    </source>
</evidence>
<keyword evidence="4" id="KW-0832">Ubl conjugation</keyword>
<comment type="subcellular location">
    <subcellularLocation>
        <location evidence="10">Nucleus</location>
    </subcellularLocation>
</comment>